<dbReference type="RefSeq" id="WP_305390183.1">
    <property type="nucleotide sequence ID" value="NZ_CP117450.1"/>
</dbReference>
<dbReference type="PANTHER" id="PTHR47197:SF3">
    <property type="entry name" value="DIHYDRO-HEME D1 DEHYDROGENASE"/>
    <property type="match status" value="1"/>
</dbReference>
<dbReference type="EMBL" id="CP117450">
    <property type="protein sequence ID" value="WLH08596.1"/>
    <property type="molecule type" value="Genomic_DNA"/>
</dbReference>
<evidence type="ECO:0000313" key="1">
    <source>
        <dbReference type="EMBL" id="WLH08596.1"/>
    </source>
</evidence>
<name>A0ABY9FZ42_9PSED</name>
<dbReference type="Gene3D" id="2.130.10.10">
    <property type="entry name" value="YVTN repeat-like/Quinoprotein amine dehydrogenase"/>
    <property type="match status" value="2"/>
</dbReference>
<protein>
    <submittedName>
        <fullName evidence="1">YncE family protein</fullName>
    </submittedName>
</protein>
<sequence length="1200" mass="129516">MSLDSHLTDPQPNQLPMVMPLQPHDHYKDLQDIDLSEPQRLLPQYFMPAQATHAVKTAQDFVNVPFAELPLYIPGMTQNVEGFDGGINNAALAVHLDNGLLCNLLPYLNMAALDFVELFCVDTITPVATYSITEEDANTGRIIPLYIPRTRLTDGPVSPVFMRVTSIGGNTNETARFRLKVDTVRPGGRNPVASTLQNENLPKPLFPQEIIDFGVSEADAQRGVTVTFKFYPLDDTQAPSTYRAARDRIRLSVGGVFAPIQPLTVDQASGRDDISVVLYYGFWQQVGSGSRVCEYEIIDEVGNASDGWSPAQLLNVQINDGTEPLLPAAFILEAPSGSLDHDALNGAPANFFINTPSPDFIAGDIVRVTVNGRAADGSALITTYDSSALVGASFVIIPGPNADLRKLIGGRLQLSYERIRRDVPNRGSLGTIVEVIGTPIETGLQRPIIIDANNGVLDPQLLFVNVGVPVYEGRQAFDLVTLILDGTYANGDRYYREFDKAAGTGAILFKLNNGPNGEIAKLEGGTLRFLYKVTNEIGTRTSLDETVNVGHAVASLPEPLVEEAPPPEYQFDPAVSTGDAQVVVKSNSDFKAGDTVVLYCEGTAAGGTQPPVRFPILGLWVDRDLPFTLERRYITPNVNQSMRIYYTRERDHALTRISQTVTMGVGSRLVLQAPTVVEATVIGADIASINPLNVLPPQPPVVTIRVVTDHLPPSADIKLFIVGKPGVGTPDIAAKPARPEPGTNYVSFTVQNNFVGAYLGEACKVFYNLVEIGKSTKSDELTLQVETLPAHAFDLVSIPEAKDGVIDTTVTNTVRIDKWPFFRAGLAVWIDLDSDVDFKLRPGDAVTAAEVSAGRTLDQIPAEYLEQLNDDDEVSVKAWVSLDGSSSLETATYFGERSYRVRKSPGGIVREIVTGSFPTKIVIHKDGSRACVLNSGDRTIAVIDLSTYGVRTVDYGATPSGLALHPTDSRLFISGDFVSGSRHHTRVVNTDTLSVSNVIPFIASNMCGVSPNGSRFFLGSSTVSTSSNFYTHDYVHINTCMGSPLSSALTTDPLGAAIFITGTATERFNLDTAVRTHSIINGVARELAHSLYKAHSDRLYVSVSASNRVDIYDTSSNGLTFINSLAGISNPRGIAFHPTQPLAYVAELNNNRVRIIDTISETLVGTIDGFDLPDGLACTPDGKTLLVCNSGNNTVAVVSI</sequence>
<evidence type="ECO:0000313" key="2">
    <source>
        <dbReference type="Proteomes" id="UP001236748"/>
    </source>
</evidence>
<dbReference type="SUPFAM" id="SSF75011">
    <property type="entry name" value="3-carboxy-cis,cis-mucoante lactonizing enzyme"/>
    <property type="match status" value="1"/>
</dbReference>
<dbReference type="PANTHER" id="PTHR47197">
    <property type="entry name" value="PROTEIN NIRF"/>
    <property type="match status" value="1"/>
</dbReference>
<dbReference type="InterPro" id="IPR051200">
    <property type="entry name" value="Host-pathogen_enzymatic-act"/>
</dbReference>
<gene>
    <name evidence="1" type="ORF">PSH67_08010</name>
</gene>
<reference evidence="1 2" key="1">
    <citation type="submission" date="2023-02" db="EMBL/GenBank/DDBJ databases">
        <title>Evolution of Hrp T3SS in non-pathogenic Pseudomonas fluorescens.</title>
        <authorList>
            <person name="Liao K."/>
            <person name="Wei H."/>
            <person name="Gu Y."/>
        </authorList>
    </citation>
    <scope>NUCLEOTIDE SEQUENCE [LARGE SCALE GENOMIC DNA]</scope>
    <source>
        <strain evidence="1 2">FP2043</strain>
    </source>
</reference>
<organism evidence="1 2">
    <name type="scientific">Pseudomonas lurida</name>
    <dbReference type="NCBI Taxonomy" id="244566"/>
    <lineage>
        <taxon>Bacteria</taxon>
        <taxon>Pseudomonadati</taxon>
        <taxon>Pseudomonadota</taxon>
        <taxon>Gammaproteobacteria</taxon>
        <taxon>Pseudomonadales</taxon>
        <taxon>Pseudomonadaceae</taxon>
        <taxon>Pseudomonas</taxon>
    </lineage>
</organism>
<dbReference type="Proteomes" id="UP001236748">
    <property type="component" value="Chromosome"/>
</dbReference>
<dbReference type="InterPro" id="IPR015943">
    <property type="entry name" value="WD40/YVTN_repeat-like_dom_sf"/>
</dbReference>
<proteinExistence type="predicted"/>
<accession>A0ABY9FZ42</accession>
<keyword evidence="2" id="KW-1185">Reference proteome</keyword>